<sequence length="78" mass="8898">MTSNEIPDFVNELIAAGCDITAIGHEMYVIGEVKGSATEEVRRITEKYRDRDPLRLEIVAYLWSIGRYIELAAETTRH</sequence>
<dbReference type="KEGG" id="eah:FA04_33125"/>
<name>A0A9Q8YFG6_ENSAD</name>
<protein>
    <submittedName>
        <fullName evidence="1">Uncharacterized protein</fullName>
    </submittedName>
</protein>
<evidence type="ECO:0000313" key="4">
    <source>
        <dbReference type="Proteomes" id="UP001214094"/>
    </source>
</evidence>
<dbReference type="Proteomes" id="UP001214094">
    <property type="component" value="Plasmid unnamedB"/>
</dbReference>
<evidence type="ECO:0000313" key="2">
    <source>
        <dbReference type="EMBL" id="WFP94734.1"/>
    </source>
</evidence>
<dbReference type="Proteomes" id="UP001055460">
    <property type="component" value="Plasmid pB"/>
</dbReference>
<reference evidence="2 4" key="2">
    <citation type="submission" date="2023-03" db="EMBL/GenBank/DDBJ databases">
        <title>Comparative genome and transcriptome analysis combination mining strategies for increasing vitamin B12 production of Ensifer adhaerens strain.</title>
        <authorList>
            <person name="Yongheng L."/>
        </authorList>
    </citation>
    <scope>NUCLEOTIDE SEQUENCE [LARGE SCALE GENOMIC DNA]</scope>
    <source>
        <strain evidence="2 4">Casida A-T305</strain>
        <plasmid evidence="2 4">unnamedB</plasmid>
    </source>
</reference>
<dbReference type="GeneID" id="29522760"/>
<dbReference type="EMBL" id="CP098809">
    <property type="protein sequence ID" value="USJ27947.1"/>
    <property type="molecule type" value="Genomic_DNA"/>
</dbReference>
<geneLocation type="plasmid" evidence="1 3">
    <name>pB</name>
</geneLocation>
<organism evidence="1 3">
    <name type="scientific">Ensifer adhaerens</name>
    <name type="common">Sinorhizobium morelense</name>
    <dbReference type="NCBI Taxonomy" id="106592"/>
    <lineage>
        <taxon>Bacteria</taxon>
        <taxon>Pseudomonadati</taxon>
        <taxon>Pseudomonadota</taxon>
        <taxon>Alphaproteobacteria</taxon>
        <taxon>Hyphomicrobiales</taxon>
        <taxon>Rhizobiaceae</taxon>
        <taxon>Sinorhizobium/Ensifer group</taxon>
        <taxon>Ensifer</taxon>
    </lineage>
</organism>
<evidence type="ECO:0000313" key="1">
    <source>
        <dbReference type="EMBL" id="USJ27947.1"/>
    </source>
</evidence>
<keyword evidence="4" id="KW-1185">Reference proteome</keyword>
<dbReference type="EMBL" id="CP121310">
    <property type="protein sequence ID" value="WFP94734.1"/>
    <property type="molecule type" value="Genomic_DNA"/>
</dbReference>
<dbReference type="RefSeq" id="WP_034800369.1">
    <property type="nucleotide sequence ID" value="NZ_CP015882.1"/>
</dbReference>
<gene>
    <name evidence="1" type="ORF">NE863_29180</name>
    <name evidence="2" type="ORF">P4B07_33635</name>
</gene>
<evidence type="ECO:0000313" key="3">
    <source>
        <dbReference type="Proteomes" id="UP001055460"/>
    </source>
</evidence>
<proteinExistence type="predicted"/>
<geneLocation type="plasmid" evidence="2 4">
    <name>unnamedB</name>
</geneLocation>
<accession>A0A9Q8YFG6</accession>
<dbReference type="AlphaFoldDB" id="A0A9Q8YFG6"/>
<reference evidence="1" key="1">
    <citation type="submission" date="2022-06" db="EMBL/GenBank/DDBJ databases">
        <title>Physiological and biochemical characterization and genomic elucidation of a strain of the genus Ensifer adhaerens M8 that combines arsenic oxidation and chromium reduction.</title>
        <authorList>
            <person name="Li X."/>
            <person name="Yu c."/>
        </authorList>
    </citation>
    <scope>NUCLEOTIDE SEQUENCE</scope>
    <source>
        <strain evidence="1">M8</strain>
        <plasmid evidence="1">pB</plasmid>
    </source>
</reference>
<keyword evidence="1" id="KW-0614">Plasmid</keyword>